<dbReference type="Proteomes" id="UP000030635">
    <property type="component" value="Chromosome"/>
</dbReference>
<dbReference type="Gene3D" id="3.40.50.300">
    <property type="entry name" value="P-loop containing nucleotide triphosphate hydrolases"/>
    <property type="match status" value="1"/>
</dbReference>
<keyword evidence="7" id="KW-1185">Reference proteome</keyword>
<dbReference type="InterPro" id="IPR017871">
    <property type="entry name" value="ABC_transporter-like_CS"/>
</dbReference>
<dbReference type="KEGG" id="cbv:U729_674"/>
<evidence type="ECO:0000259" key="5">
    <source>
        <dbReference type="PROSITE" id="PS50893"/>
    </source>
</evidence>
<dbReference type="PANTHER" id="PTHR43423:SF1">
    <property type="entry name" value="ABC TRANSPORTER I FAMILY MEMBER 17"/>
    <property type="match status" value="1"/>
</dbReference>
<feature type="domain" description="ABC transporter" evidence="5">
    <location>
        <begin position="4"/>
        <end position="217"/>
    </location>
</feature>
<evidence type="ECO:0000313" key="6">
    <source>
        <dbReference type="EMBL" id="AIY82357.1"/>
    </source>
</evidence>
<dbReference type="eggNOG" id="COG4619">
    <property type="taxonomic scope" value="Bacteria"/>
</dbReference>
<protein>
    <submittedName>
        <fullName evidence="6">ABC transporter family protein</fullName>
    </submittedName>
</protein>
<dbReference type="GO" id="GO:0022857">
    <property type="term" value="F:transmembrane transporter activity"/>
    <property type="evidence" value="ECO:0007669"/>
    <property type="project" value="UniProtKB-ARBA"/>
</dbReference>
<keyword evidence="4" id="KW-0067">ATP-binding</keyword>
<dbReference type="GO" id="GO:0005524">
    <property type="term" value="F:ATP binding"/>
    <property type="evidence" value="ECO:0007669"/>
    <property type="project" value="UniProtKB-KW"/>
</dbReference>
<dbReference type="GO" id="GO:0005886">
    <property type="term" value="C:plasma membrane"/>
    <property type="evidence" value="ECO:0007669"/>
    <property type="project" value="UniProtKB-SubCell"/>
</dbReference>
<evidence type="ECO:0000313" key="7">
    <source>
        <dbReference type="Proteomes" id="UP000030635"/>
    </source>
</evidence>
<gene>
    <name evidence="6" type="ORF">U729_674</name>
</gene>
<dbReference type="GO" id="GO:0016887">
    <property type="term" value="F:ATP hydrolysis activity"/>
    <property type="evidence" value="ECO:0007669"/>
    <property type="project" value="InterPro"/>
</dbReference>
<dbReference type="OrthoDB" id="9785080at2"/>
<proteinExistence type="predicted"/>
<keyword evidence="2" id="KW-0813">Transport</keyword>
<dbReference type="HOGENOM" id="CLU_000604_1_22_9"/>
<dbReference type="InterPro" id="IPR015856">
    <property type="entry name" value="ABC_transpr_CbiO/EcfA_su"/>
</dbReference>
<sequence>MSILKLDNVSYKLDNTDILKNINLEIYEGDCISLIGPSGSGKSTLLKLCSSLISPTSGNIFFDSKDFYDYDLIMLRREISYCVQMPILFGDTVLDNLKFPFEIRKEAFDENRIISLLDEFNLSKDYLYKDITNLSGGEKQRISLIRNLIFTPKILLLDEATSALDPKNSELVENIIKNLNLKGVTVLWVTHNIKQSNSIFNKRLTVSFGEIEKEEAL</sequence>
<dbReference type="InterPro" id="IPR027417">
    <property type="entry name" value="P-loop_NTPase"/>
</dbReference>
<evidence type="ECO:0000256" key="3">
    <source>
        <dbReference type="ARBA" id="ARBA00022741"/>
    </source>
</evidence>
<dbReference type="Pfam" id="PF00005">
    <property type="entry name" value="ABC_tran"/>
    <property type="match status" value="1"/>
</dbReference>
<dbReference type="RefSeq" id="WP_039311620.1">
    <property type="nucleotide sequence ID" value="NZ_CP006905.1"/>
</dbReference>
<evidence type="ECO:0000256" key="2">
    <source>
        <dbReference type="ARBA" id="ARBA00022448"/>
    </source>
</evidence>
<dbReference type="PANTHER" id="PTHR43423">
    <property type="entry name" value="ABC TRANSPORTER I FAMILY MEMBER 17"/>
    <property type="match status" value="1"/>
</dbReference>
<dbReference type="InterPro" id="IPR003439">
    <property type="entry name" value="ABC_transporter-like_ATP-bd"/>
</dbReference>
<dbReference type="SMART" id="SM00382">
    <property type="entry name" value="AAA"/>
    <property type="match status" value="1"/>
</dbReference>
<dbReference type="EMBL" id="CP006905">
    <property type="protein sequence ID" value="AIY82357.1"/>
    <property type="molecule type" value="Genomic_DNA"/>
</dbReference>
<dbReference type="CDD" id="cd03225">
    <property type="entry name" value="ABC_cobalt_CbiO_domain1"/>
    <property type="match status" value="1"/>
</dbReference>
<dbReference type="STRING" id="1561.NPD11_2316"/>
<keyword evidence="3" id="KW-0547">Nucleotide-binding</keyword>
<reference evidence="6 7" key="1">
    <citation type="journal article" date="2015" name="Infect. Genet. Evol.">
        <title>Genomic sequences of six botulinum neurotoxin-producing strains representing three clostridial species illustrate the mobility and diversity of botulinum neurotoxin genes.</title>
        <authorList>
            <person name="Smith T.J."/>
            <person name="Hill K.K."/>
            <person name="Xie G."/>
            <person name="Foley B.T."/>
            <person name="Williamson C.H."/>
            <person name="Foster J.T."/>
            <person name="Johnson S.L."/>
            <person name="Chertkov O."/>
            <person name="Teshima H."/>
            <person name="Gibbons H.S."/>
            <person name="Johnsky L.A."/>
            <person name="Karavis M.A."/>
            <person name="Smith L.A."/>
        </authorList>
    </citation>
    <scope>NUCLEOTIDE SEQUENCE [LARGE SCALE GENOMIC DNA]</scope>
    <source>
        <strain evidence="6">Sullivan</strain>
    </source>
</reference>
<dbReference type="AlphaFoldDB" id="A0A0A7FRY7"/>
<accession>A0A0A7FRY7</accession>
<name>A0A0A7FRY7_9CLOT</name>
<comment type="subcellular location">
    <subcellularLocation>
        <location evidence="1">Cell membrane</location>
        <topology evidence="1">Peripheral membrane protein</topology>
    </subcellularLocation>
</comment>
<dbReference type="PROSITE" id="PS50893">
    <property type="entry name" value="ABC_TRANSPORTER_2"/>
    <property type="match status" value="1"/>
</dbReference>
<evidence type="ECO:0000256" key="1">
    <source>
        <dbReference type="ARBA" id="ARBA00004202"/>
    </source>
</evidence>
<organism evidence="6 7">
    <name type="scientific">Clostridium baratii str. Sullivan</name>
    <dbReference type="NCBI Taxonomy" id="1415775"/>
    <lineage>
        <taxon>Bacteria</taxon>
        <taxon>Bacillati</taxon>
        <taxon>Bacillota</taxon>
        <taxon>Clostridia</taxon>
        <taxon>Eubacteriales</taxon>
        <taxon>Clostridiaceae</taxon>
        <taxon>Clostridium</taxon>
    </lineage>
</organism>
<dbReference type="PROSITE" id="PS00211">
    <property type="entry name" value="ABC_TRANSPORTER_1"/>
    <property type="match status" value="1"/>
</dbReference>
<evidence type="ECO:0000256" key="4">
    <source>
        <dbReference type="ARBA" id="ARBA00022840"/>
    </source>
</evidence>
<dbReference type="InterPro" id="IPR003593">
    <property type="entry name" value="AAA+_ATPase"/>
</dbReference>
<dbReference type="SUPFAM" id="SSF52540">
    <property type="entry name" value="P-loop containing nucleoside triphosphate hydrolases"/>
    <property type="match status" value="1"/>
</dbReference>